<keyword evidence="4" id="KW-1185">Reference proteome</keyword>
<evidence type="ECO:0000313" key="4">
    <source>
        <dbReference type="Proteomes" id="UP000258501"/>
    </source>
</evidence>
<name>R4JMR4_9CAUD</name>
<proteinExistence type="predicted"/>
<evidence type="ECO:0000313" key="3">
    <source>
        <dbReference type="EMBL" id="AGK86935.1"/>
    </source>
</evidence>
<gene>
    <name evidence="3" type="ORF">SIOphi_00635</name>
</gene>
<dbReference type="SUPFAM" id="SSF53067">
    <property type="entry name" value="Actin-like ATPase domain"/>
    <property type="match status" value="2"/>
</dbReference>
<evidence type="ECO:0000259" key="1">
    <source>
        <dbReference type="Pfam" id="PF17989"/>
    </source>
</evidence>
<dbReference type="InterPro" id="IPR043129">
    <property type="entry name" value="ATPase_NBD"/>
</dbReference>
<dbReference type="Pfam" id="PF21522">
    <property type="entry name" value="MreB-like_C"/>
    <property type="match status" value="1"/>
</dbReference>
<dbReference type="CDD" id="cd24025">
    <property type="entry name" value="ASKHA_NBD_ParM_pCBH-like"/>
    <property type="match status" value="1"/>
</dbReference>
<organism evidence="3 4">
    <name type="scientific">Bacillus phage SIOphi</name>
    <dbReference type="NCBI Taxonomy" id="1285382"/>
    <lineage>
        <taxon>Viruses</taxon>
        <taxon>Duplodnaviria</taxon>
        <taxon>Heunggongvirae</taxon>
        <taxon>Uroviricota</taxon>
        <taxon>Caudoviricetes</taxon>
        <taxon>Herelleviridae</taxon>
        <taxon>Bastillevirinae</taxon>
        <taxon>Siophivirus</taxon>
        <taxon>Siophivirus SIOphi</taxon>
    </lineage>
</organism>
<dbReference type="InterPro" id="IPR040607">
    <property type="entry name" value="ALP_N"/>
</dbReference>
<sequence length="361" mass="40620">MTFQENFNVKALDDGYGDVKFDSKGVPALIPSFVTTFKEKPQDEFSNKSKLQYVASEINGRRYVVGDYAMKLDPNIRWAGGENKHADMRFPVLLKTTLGLMSSGKHEVIDTLMMNLPIKYDTPERRKELENIARGTHQVSVSYDGVNFVKKTITVEGVEIKKQPFGSLCDVILDGNGDIKDKDIAKGFNVVVDIGARTLNILTLDALEEQPELSVQSNDGMYTAYSQIGNYLEKEFDVMIPDGKLPQIIKSKEIKNRNITPLIDMIYESHANTILATLEKVLINSWGFVTTIVFTGGGADQELLRPYLEKGCTRVNTVFLDRYANVRGLRKFGIRQSKKTIKRPSSSNITVRVGNREYVQK</sequence>
<evidence type="ECO:0000259" key="2">
    <source>
        <dbReference type="Pfam" id="PF21522"/>
    </source>
</evidence>
<accession>R4JMR4</accession>
<dbReference type="EMBL" id="KC699836">
    <property type="protein sequence ID" value="AGK86935.1"/>
    <property type="molecule type" value="Genomic_DNA"/>
</dbReference>
<dbReference type="OrthoDB" id="3507at10239"/>
<feature type="domain" description="Actin-like protein N-terminal" evidence="1">
    <location>
        <begin position="11"/>
        <end position="166"/>
    </location>
</feature>
<feature type="domain" description="Actin homologue MreB-like C-terminal" evidence="2">
    <location>
        <begin position="191"/>
        <end position="300"/>
    </location>
</feature>
<protein>
    <submittedName>
        <fullName evidence="3">Uncharacterized protein</fullName>
    </submittedName>
</protein>
<dbReference type="Proteomes" id="UP000258501">
    <property type="component" value="Segment"/>
</dbReference>
<dbReference type="Pfam" id="PF17989">
    <property type="entry name" value="ALP_N"/>
    <property type="match status" value="1"/>
</dbReference>
<dbReference type="InterPro" id="IPR049067">
    <property type="entry name" value="MreB-like_C"/>
</dbReference>
<dbReference type="Gene3D" id="3.30.420.40">
    <property type="match status" value="2"/>
</dbReference>
<reference evidence="3 4" key="1">
    <citation type="submission" date="2013-02" db="EMBL/GenBank/DDBJ databases">
        <authorList>
            <person name="Lukaszewicz M."/>
            <person name="Biegalska A."/>
            <person name="Krasowska A."/>
        </authorList>
    </citation>
    <scope>NUCLEOTIDE SEQUENCE [LARGE SCALE GENOMIC DNA]</scope>
</reference>